<proteinExistence type="predicted"/>
<organism evidence="1">
    <name type="scientific">marine sediment metagenome</name>
    <dbReference type="NCBI Taxonomy" id="412755"/>
    <lineage>
        <taxon>unclassified sequences</taxon>
        <taxon>metagenomes</taxon>
        <taxon>ecological metagenomes</taxon>
    </lineage>
</organism>
<protein>
    <submittedName>
        <fullName evidence="1">Uncharacterized protein</fullName>
    </submittedName>
</protein>
<accession>A0A0F9VFR8</accession>
<comment type="caution">
    <text evidence="1">The sequence shown here is derived from an EMBL/GenBank/DDBJ whole genome shotgun (WGS) entry which is preliminary data.</text>
</comment>
<reference evidence="1" key="1">
    <citation type="journal article" date="2015" name="Nature">
        <title>Complex archaea that bridge the gap between prokaryotes and eukaryotes.</title>
        <authorList>
            <person name="Spang A."/>
            <person name="Saw J.H."/>
            <person name="Jorgensen S.L."/>
            <person name="Zaremba-Niedzwiedzka K."/>
            <person name="Martijn J."/>
            <person name="Lind A.E."/>
            <person name="van Eijk R."/>
            <person name="Schleper C."/>
            <person name="Guy L."/>
            <person name="Ettema T.J."/>
        </authorList>
    </citation>
    <scope>NUCLEOTIDE SEQUENCE</scope>
</reference>
<name>A0A0F9VFR8_9ZZZZ</name>
<sequence>MATNVFNIGAFEGPTYSLGTLNGQDGWAGGNPANFTVIADPTGGGNGQVVEMTSGISTGFSKSLIGSPVGFGDWDVTAKVYIALGGKVEVGLEKGEVRSVTIEDQNGTDVLVTFEDGFTKVVLGAVASAWVTVRQVFDYRNSDIKCYVDTVLENTAKLDDVLRSGADNVQVTAYGAAITYMADVSVDYLSIPFATSINQSPNPTAEGFEDLLFSYLFGDSNGQSEAGSQIRWRHTPSPIDKALELRDIGPSVFTGMDNPNRQSAGFNINTATSTPEDWDYRLKFSIPSSSEGFITGPLVVVIWVVDSGGYLFQLMLEYDGTTLSVYTTDYSTGTFVTTLALDTVHDIYILPTWDGASSTATLDINGTLYSPAWPVEGPDGGLTHAFLFDARPHDLGDGYQELGGYGGVIEFSQITVRKITGGPTSILTEDFQGLNVGSIQGQNVAVGPEIWTYLGNINNFGDDVGHVVPLGGGNVVPALNNLLTVPAASTVEGFYRAEVIPKNSETTSGRPYVSPFPTEVISLTNPPPTADPAFINPLVPFVVDDLFADYTYYDPNSDPESGSEIRWESIAAPSGNRYLQLKAYGTTPENEGWEAVMREVGGPVNLKTIRYTFDFTIPVGLPTDASVWMILVNGTGYEIPVRYYWDGANVKVDVYSGGYSTVVGSVSTTAGVQHNLVITISWNNPNFSGSIEVDAGGPVVIASTAANAAGGPAAQSIILVAGYLLANGFGEMLLDNIDIQDITGAPVVIFSEGFSGLETGDLISQDSWTSSGDPTVASPRVVSAGGEAVEESTYDDLTIVPNAATSIGEVWRYRVHPNDGTIFGQWVTSTEARIIEVQPIALNPFITPFIPADEDDLTANYTYSHPTDPESGSEIRWHKAIYDRGMVIRRRGSLADAAILDMGGGLTTNTIQYRLRVRSPSFSTAGNTKVILTNGDGTFAKIMFFTTDGLGGNVTVGLFGAIPGSILPDTWYTMILTVDWATRLPTVFSFDDGINPVIEPDKSAWDDTPLGGGPIDLTRRSFTFTGDDTPGGYVEFLADDFVFDDLTAISNLYTQDFSTISEGPLNNRAGWFTPVDPVTSMPLVRDNIVTDTIVTSLNDLLVVPDVETSIGEQWFFTVKPNNGSIFGAIVQSPPVTIGLGGLSTVYDAIVGVPYEIMVQTVGKQHPYTFEWTVVTSPNGRDPEIDDSTKQRTSVTFRQPGDFTMRCKVIGAGVAAKFVEIPIRVAPSVSVSGTVFGDSNGGVADTYVPVASEVESGEYTPAYLWEIIEEPIPGAGFLDSPLSPLTALITNVVGDYTLRLIVVSNAKVNTAFFKIKVT</sequence>
<dbReference type="EMBL" id="LAZR01000051">
    <property type="protein sequence ID" value="KKN98652.1"/>
    <property type="molecule type" value="Genomic_DNA"/>
</dbReference>
<gene>
    <name evidence="1" type="ORF">LCGC14_0147640</name>
</gene>
<evidence type="ECO:0000313" key="1">
    <source>
        <dbReference type="EMBL" id="KKN98652.1"/>
    </source>
</evidence>